<organism evidence="11 12">
    <name type="scientific">Fusarium austroafricanum</name>
    <dbReference type="NCBI Taxonomy" id="2364996"/>
    <lineage>
        <taxon>Eukaryota</taxon>
        <taxon>Fungi</taxon>
        <taxon>Dikarya</taxon>
        <taxon>Ascomycota</taxon>
        <taxon>Pezizomycotina</taxon>
        <taxon>Sordariomycetes</taxon>
        <taxon>Hypocreomycetidae</taxon>
        <taxon>Hypocreales</taxon>
        <taxon>Nectriaceae</taxon>
        <taxon>Fusarium</taxon>
        <taxon>Fusarium concolor species complex</taxon>
    </lineage>
</organism>
<keyword evidence="6" id="KW-0479">Metal-binding</keyword>
<evidence type="ECO:0000256" key="1">
    <source>
        <dbReference type="ARBA" id="ARBA00001971"/>
    </source>
</evidence>
<dbReference type="GO" id="GO:0020037">
    <property type="term" value="F:heme binding"/>
    <property type="evidence" value="ECO:0007669"/>
    <property type="project" value="InterPro"/>
</dbReference>
<comment type="similarity">
    <text evidence="2">Belongs to the catalase family.</text>
</comment>
<accession>A0A8H4NVB9</accession>
<dbReference type="InterPro" id="IPR018028">
    <property type="entry name" value="Catalase"/>
</dbReference>
<comment type="cofactor">
    <cofactor evidence="1">
        <name>heme</name>
        <dbReference type="ChEBI" id="CHEBI:30413"/>
    </cofactor>
</comment>
<name>A0A8H4NVB9_9HYPO</name>
<dbReference type="InterPro" id="IPR024708">
    <property type="entry name" value="Catalase_AS"/>
</dbReference>
<keyword evidence="5" id="KW-0349">Heme</keyword>
<dbReference type="AlphaFoldDB" id="A0A8H4NVB9"/>
<keyword evidence="7" id="KW-0560">Oxidoreductase</keyword>
<dbReference type="SMART" id="SM01060">
    <property type="entry name" value="Catalase"/>
    <property type="match status" value="1"/>
</dbReference>
<evidence type="ECO:0000256" key="2">
    <source>
        <dbReference type="ARBA" id="ARBA00005329"/>
    </source>
</evidence>
<proteinExistence type="inferred from homology"/>
<dbReference type="PRINTS" id="PR00067">
    <property type="entry name" value="CATALASE"/>
</dbReference>
<dbReference type="InterPro" id="IPR024712">
    <property type="entry name" value="Catalase_clade2"/>
</dbReference>
<dbReference type="InterPro" id="IPR011614">
    <property type="entry name" value="Catalase_core"/>
</dbReference>
<dbReference type="SUPFAM" id="SSF56634">
    <property type="entry name" value="Heme-dependent catalase-like"/>
    <property type="match status" value="1"/>
</dbReference>
<dbReference type="EMBL" id="JAADJG010000183">
    <property type="protein sequence ID" value="KAF4452549.1"/>
    <property type="molecule type" value="Genomic_DNA"/>
</dbReference>
<protein>
    <recommendedName>
        <fullName evidence="3">catalase</fullName>
        <ecNumber evidence="3">1.11.1.6</ecNumber>
    </recommendedName>
</protein>
<dbReference type="PANTHER" id="PTHR42821">
    <property type="entry name" value="CATALASE"/>
    <property type="match status" value="1"/>
</dbReference>
<dbReference type="Pfam" id="PF00199">
    <property type="entry name" value="Catalase"/>
    <property type="match status" value="2"/>
</dbReference>
<keyword evidence="12" id="KW-1185">Reference proteome</keyword>
<keyword evidence="9" id="KW-0376">Hydrogen peroxide</keyword>
<dbReference type="EC" id="1.11.1.6" evidence="3"/>
<dbReference type="PROSITE" id="PS00438">
    <property type="entry name" value="CATALASE_2"/>
    <property type="match status" value="1"/>
</dbReference>
<reference evidence="11" key="1">
    <citation type="submission" date="2020-01" db="EMBL/GenBank/DDBJ databases">
        <title>Identification and distribution of gene clusters putatively required for synthesis of sphingolipid metabolism inhibitors in phylogenetically diverse species of the filamentous fungus Fusarium.</title>
        <authorList>
            <person name="Kim H.-S."/>
            <person name="Busman M."/>
            <person name="Brown D.W."/>
            <person name="Divon H."/>
            <person name="Uhlig S."/>
            <person name="Proctor R.H."/>
        </authorList>
    </citation>
    <scope>NUCLEOTIDE SEQUENCE</scope>
    <source>
        <strain evidence="11">NRRL 53441</strain>
    </source>
</reference>
<dbReference type="GO" id="GO:0004096">
    <property type="term" value="F:catalase activity"/>
    <property type="evidence" value="ECO:0007669"/>
    <property type="project" value="UniProtKB-EC"/>
</dbReference>
<sequence>MSSDVGGPFEEQESLKAGERGLTLQEGFIFRQKITHFDHERVPERAVHARGAGAHGMFISNGNYSNITAASFLGSEGKKTPTFVRFSTVAGSRVSADTARDVHGFATRFYTEGGSMDLVGNSIPVFFIQDAIQFPDLIHAVKPSPDKEPADHTSAYFILGNGRIGYPQKLSTHVTDDGNARFVKWHWKSKQGKASLIWDEAQRLSGKNPDYHRADLWDAIESGNGPEWELNAQIFDED</sequence>
<evidence type="ECO:0000313" key="12">
    <source>
        <dbReference type="Proteomes" id="UP000605986"/>
    </source>
</evidence>
<gene>
    <name evidence="11" type="ORF">F53441_4661</name>
</gene>
<keyword evidence="4" id="KW-0575">Peroxidase</keyword>
<evidence type="ECO:0000259" key="10">
    <source>
        <dbReference type="SMART" id="SM01060"/>
    </source>
</evidence>
<evidence type="ECO:0000256" key="9">
    <source>
        <dbReference type="ARBA" id="ARBA00023324"/>
    </source>
</evidence>
<evidence type="ECO:0000256" key="7">
    <source>
        <dbReference type="ARBA" id="ARBA00023002"/>
    </source>
</evidence>
<evidence type="ECO:0000256" key="5">
    <source>
        <dbReference type="ARBA" id="ARBA00022617"/>
    </source>
</evidence>
<dbReference type="Gene3D" id="2.40.180.10">
    <property type="entry name" value="Catalase core domain"/>
    <property type="match status" value="2"/>
</dbReference>
<dbReference type="GO" id="GO:0006979">
    <property type="term" value="P:response to oxidative stress"/>
    <property type="evidence" value="ECO:0007669"/>
    <property type="project" value="InterPro"/>
</dbReference>
<dbReference type="GO" id="GO:0042744">
    <property type="term" value="P:hydrogen peroxide catabolic process"/>
    <property type="evidence" value="ECO:0007669"/>
    <property type="project" value="UniProtKB-KW"/>
</dbReference>
<dbReference type="PROSITE" id="PS51402">
    <property type="entry name" value="CATALASE_3"/>
    <property type="match status" value="1"/>
</dbReference>
<dbReference type="GO" id="GO:0046872">
    <property type="term" value="F:metal ion binding"/>
    <property type="evidence" value="ECO:0007669"/>
    <property type="project" value="UniProtKB-KW"/>
</dbReference>
<evidence type="ECO:0000313" key="11">
    <source>
        <dbReference type="EMBL" id="KAF4452549.1"/>
    </source>
</evidence>
<evidence type="ECO:0000256" key="8">
    <source>
        <dbReference type="ARBA" id="ARBA00023004"/>
    </source>
</evidence>
<dbReference type="PANTHER" id="PTHR42821:SF3">
    <property type="entry name" value="CATALASE B"/>
    <property type="match status" value="1"/>
</dbReference>
<comment type="caution">
    <text evidence="11">The sequence shown here is derived from an EMBL/GenBank/DDBJ whole genome shotgun (WGS) entry which is preliminary data.</text>
</comment>
<dbReference type="Proteomes" id="UP000605986">
    <property type="component" value="Unassembled WGS sequence"/>
</dbReference>
<evidence type="ECO:0000256" key="6">
    <source>
        <dbReference type="ARBA" id="ARBA00022723"/>
    </source>
</evidence>
<dbReference type="OrthoDB" id="6880011at2759"/>
<evidence type="ECO:0000256" key="3">
    <source>
        <dbReference type="ARBA" id="ARBA00012314"/>
    </source>
</evidence>
<dbReference type="InterPro" id="IPR020835">
    <property type="entry name" value="Catalase_sf"/>
</dbReference>
<evidence type="ECO:0000256" key="4">
    <source>
        <dbReference type="ARBA" id="ARBA00022559"/>
    </source>
</evidence>
<dbReference type="GO" id="GO:0005829">
    <property type="term" value="C:cytosol"/>
    <property type="evidence" value="ECO:0007669"/>
    <property type="project" value="TreeGrafter"/>
</dbReference>
<feature type="domain" description="Catalase core" evidence="10">
    <location>
        <begin position="2"/>
        <end position="238"/>
    </location>
</feature>
<keyword evidence="8" id="KW-0408">Iron</keyword>